<name>U7VAJ9_9FUSO</name>
<gene>
    <name evidence="1" type="ORF">HMPREF0202_01544</name>
</gene>
<comment type="caution">
    <text evidence="1">The sequence shown here is derived from an EMBL/GenBank/DDBJ whole genome shotgun (WGS) entry which is preliminary data.</text>
</comment>
<keyword evidence="2" id="KW-1185">Reference proteome</keyword>
<dbReference type="STRING" id="1319815.HMPREF0202_01544"/>
<dbReference type="HOGENOM" id="CLU_2552110_0_0_0"/>
<dbReference type="Proteomes" id="UP000017081">
    <property type="component" value="Unassembled WGS sequence"/>
</dbReference>
<proteinExistence type="predicted"/>
<dbReference type="AlphaFoldDB" id="U7VAJ9"/>
<evidence type="ECO:0000313" key="1">
    <source>
        <dbReference type="EMBL" id="ERT68551.1"/>
    </source>
</evidence>
<accession>U7VAJ9</accession>
<dbReference type="EMBL" id="AXZF01000057">
    <property type="protein sequence ID" value="ERT68551.1"/>
    <property type="molecule type" value="Genomic_DNA"/>
</dbReference>
<sequence length="82" mass="9671">MQMINNNITRLEKILKEDKLKFIEELGFLLNHLQIENKTGDIIKVKLAFKENIKELKEVIATKMELLEKLDKVNAVSHLIRR</sequence>
<evidence type="ECO:0000313" key="2">
    <source>
        <dbReference type="Proteomes" id="UP000017081"/>
    </source>
</evidence>
<protein>
    <submittedName>
        <fullName evidence="1">Uncharacterized protein</fullName>
    </submittedName>
</protein>
<organism evidence="1 2">
    <name type="scientific">Cetobacterium somerae ATCC BAA-474</name>
    <dbReference type="NCBI Taxonomy" id="1319815"/>
    <lineage>
        <taxon>Bacteria</taxon>
        <taxon>Fusobacteriati</taxon>
        <taxon>Fusobacteriota</taxon>
        <taxon>Fusobacteriia</taxon>
        <taxon>Fusobacteriales</taxon>
        <taxon>Fusobacteriaceae</taxon>
        <taxon>Cetobacterium</taxon>
    </lineage>
</organism>
<reference evidence="1 2" key="1">
    <citation type="submission" date="2013-08" db="EMBL/GenBank/DDBJ databases">
        <authorList>
            <person name="Weinstock G."/>
            <person name="Sodergren E."/>
            <person name="Wylie T."/>
            <person name="Fulton L."/>
            <person name="Fulton R."/>
            <person name="Fronick C."/>
            <person name="O'Laughlin M."/>
            <person name="Godfrey J."/>
            <person name="Miner T."/>
            <person name="Herter B."/>
            <person name="Appelbaum E."/>
            <person name="Cordes M."/>
            <person name="Lek S."/>
            <person name="Wollam A."/>
            <person name="Pepin K.H."/>
            <person name="Palsikar V.B."/>
            <person name="Mitreva M."/>
            <person name="Wilson R.K."/>
        </authorList>
    </citation>
    <scope>NUCLEOTIDE SEQUENCE [LARGE SCALE GENOMIC DNA]</scope>
    <source>
        <strain evidence="1 2">ATCC BAA-474</strain>
    </source>
</reference>